<dbReference type="InterPro" id="IPR010640">
    <property type="entry name" value="Low_temperature_requirement_A"/>
</dbReference>
<feature type="transmembrane region" description="Helical" evidence="2">
    <location>
        <begin position="156"/>
        <end position="176"/>
    </location>
</feature>
<dbReference type="Proteomes" id="UP000215483">
    <property type="component" value="Unassembled WGS sequence"/>
</dbReference>
<evidence type="ECO:0008006" key="5">
    <source>
        <dbReference type="Google" id="ProtNLM"/>
    </source>
</evidence>
<dbReference type="AlphaFoldDB" id="A0A233SCH8"/>
<keyword evidence="2" id="KW-0472">Membrane</keyword>
<protein>
    <recommendedName>
        <fullName evidence="5">Low temperature requirement protein A</fullName>
    </recommendedName>
</protein>
<evidence type="ECO:0000256" key="2">
    <source>
        <dbReference type="SAM" id="Phobius"/>
    </source>
</evidence>
<gene>
    <name evidence="3" type="ORF">BEK98_24385</name>
</gene>
<dbReference type="PANTHER" id="PTHR36840:SF1">
    <property type="entry name" value="BLL5714 PROTEIN"/>
    <property type="match status" value="1"/>
</dbReference>
<comment type="caution">
    <text evidence="3">The sequence shown here is derived from an EMBL/GenBank/DDBJ whole genome shotgun (WGS) entry which is preliminary data.</text>
</comment>
<reference evidence="3 4" key="1">
    <citation type="submission" date="2016-07" db="EMBL/GenBank/DDBJ databases">
        <title>Draft genome of Streptomyces diastatochromogenes.</title>
        <authorList>
            <person name="Podduturi R."/>
            <person name="Lukassen M.B."/>
            <person name="Clausen N."/>
            <person name="Nielsen J.L."/>
            <person name="Jorgensen N.O."/>
        </authorList>
    </citation>
    <scope>NUCLEOTIDE SEQUENCE [LARGE SCALE GENOMIC DNA]</scope>
    <source>
        <strain evidence="3 4">DSM 40608</strain>
    </source>
</reference>
<dbReference type="PANTHER" id="PTHR36840">
    <property type="entry name" value="BLL5714 PROTEIN"/>
    <property type="match status" value="1"/>
</dbReference>
<sequence length="422" mass="45498">MSVETDDRDSAYHPDADVDIAGTEDAGPAEQGAEQRVTWAELFFDLVWVFALTQIATSLGTAGGPMELLRTLVLLVPLWWGWTSATLVGNSAGEALDRPSGRFLLFALGACGLAMTVAVPHAYGGHGLLFPLCYVAMRLLLWAGMRRLPLFGDLRVEPFGINLLVVCPVFLAGGLLPEPARTLAWAGAAVLEVAVPVLLGHRLDRMRFETSHLPERFGLVIIMALGETVMSVGTKVSGSPLGAAQLASLAVSFVVILGLWWSYFHFGAAAVRHSLRTDPVQARIVRDVFNYGHFIYVTAIICVAVGLKKLCVDPFEPPHGLPGLLLAPGAALYLFGFCYSRWRMFGAAGVSRFSAALLCLALVPLAPRLPLFVTGVLVALVLVGLNAFEYWIVSTGRRVLFVHLPRLPRSARKSAGDPATDR</sequence>
<keyword evidence="2" id="KW-0812">Transmembrane</keyword>
<organism evidence="3 4">
    <name type="scientific">Streptomyces diastatochromogenes</name>
    <dbReference type="NCBI Taxonomy" id="42236"/>
    <lineage>
        <taxon>Bacteria</taxon>
        <taxon>Bacillati</taxon>
        <taxon>Actinomycetota</taxon>
        <taxon>Actinomycetes</taxon>
        <taxon>Kitasatosporales</taxon>
        <taxon>Streptomycetaceae</taxon>
        <taxon>Streptomyces</taxon>
    </lineage>
</organism>
<feature type="transmembrane region" description="Helical" evidence="2">
    <location>
        <begin position="288"/>
        <end position="307"/>
    </location>
</feature>
<feature type="transmembrane region" description="Helical" evidence="2">
    <location>
        <begin position="319"/>
        <end position="338"/>
    </location>
</feature>
<keyword evidence="2" id="KW-1133">Transmembrane helix</keyword>
<accession>A0A233SCH8</accession>
<feature type="transmembrane region" description="Helical" evidence="2">
    <location>
        <begin position="68"/>
        <end position="91"/>
    </location>
</feature>
<feature type="transmembrane region" description="Helical" evidence="2">
    <location>
        <begin position="246"/>
        <end position="267"/>
    </location>
</feature>
<name>A0A233SCH8_STRDA</name>
<evidence type="ECO:0000313" key="3">
    <source>
        <dbReference type="EMBL" id="OXY93332.1"/>
    </source>
</evidence>
<proteinExistence type="predicted"/>
<dbReference type="RefSeq" id="WP_094218861.1">
    <property type="nucleotide sequence ID" value="NZ_MCGQ01000020.1"/>
</dbReference>
<evidence type="ECO:0000313" key="4">
    <source>
        <dbReference type="Proteomes" id="UP000215483"/>
    </source>
</evidence>
<feature type="transmembrane region" description="Helical" evidence="2">
    <location>
        <begin position="345"/>
        <end position="365"/>
    </location>
</feature>
<keyword evidence="4" id="KW-1185">Reference proteome</keyword>
<dbReference type="EMBL" id="MCGQ01000020">
    <property type="protein sequence ID" value="OXY93332.1"/>
    <property type="molecule type" value="Genomic_DNA"/>
</dbReference>
<feature type="transmembrane region" description="Helical" evidence="2">
    <location>
        <begin position="182"/>
        <end position="201"/>
    </location>
</feature>
<feature type="transmembrane region" description="Helical" evidence="2">
    <location>
        <begin position="103"/>
        <end position="122"/>
    </location>
</feature>
<feature type="transmembrane region" description="Helical" evidence="2">
    <location>
        <begin position="371"/>
        <end position="393"/>
    </location>
</feature>
<feature type="region of interest" description="Disordered" evidence="1">
    <location>
        <begin position="1"/>
        <end position="31"/>
    </location>
</feature>
<evidence type="ECO:0000256" key="1">
    <source>
        <dbReference type="SAM" id="MobiDB-lite"/>
    </source>
</evidence>
<feature type="transmembrane region" description="Helical" evidence="2">
    <location>
        <begin position="42"/>
        <end position="62"/>
    </location>
</feature>
<dbReference type="OrthoDB" id="7698234at2"/>
<dbReference type="Pfam" id="PF06772">
    <property type="entry name" value="LtrA"/>
    <property type="match status" value="1"/>
</dbReference>